<evidence type="ECO:0000313" key="1">
    <source>
        <dbReference type="EMBL" id="KAK3591483.1"/>
    </source>
</evidence>
<evidence type="ECO:0000313" key="2">
    <source>
        <dbReference type="Proteomes" id="UP001195483"/>
    </source>
</evidence>
<proteinExistence type="predicted"/>
<sequence>MMRWRRRFCSQSANSKFSDVINIVPVQNLKVIDFSQHKHTSISCHRTFHEINKHFRTSSPAWKVEKI</sequence>
<reference evidence="1" key="2">
    <citation type="journal article" date="2021" name="Genome Biol. Evol.">
        <title>Developing a high-quality reference genome for a parasitic bivalve with doubly uniparental inheritance (Bivalvia: Unionida).</title>
        <authorList>
            <person name="Smith C.H."/>
        </authorList>
    </citation>
    <scope>NUCLEOTIDE SEQUENCE</scope>
    <source>
        <strain evidence="1">CHS0354</strain>
        <tissue evidence="1">Mantle</tissue>
    </source>
</reference>
<dbReference type="Proteomes" id="UP001195483">
    <property type="component" value="Unassembled WGS sequence"/>
</dbReference>
<gene>
    <name evidence="1" type="ORF">CHS0354_031589</name>
</gene>
<protein>
    <submittedName>
        <fullName evidence="1">Uncharacterized protein</fullName>
    </submittedName>
</protein>
<dbReference type="AlphaFoldDB" id="A0AAE0SGW7"/>
<name>A0AAE0SGW7_9BIVA</name>
<accession>A0AAE0SGW7</accession>
<keyword evidence="2" id="KW-1185">Reference proteome</keyword>
<organism evidence="1 2">
    <name type="scientific">Potamilus streckersoni</name>
    <dbReference type="NCBI Taxonomy" id="2493646"/>
    <lineage>
        <taxon>Eukaryota</taxon>
        <taxon>Metazoa</taxon>
        <taxon>Spiralia</taxon>
        <taxon>Lophotrochozoa</taxon>
        <taxon>Mollusca</taxon>
        <taxon>Bivalvia</taxon>
        <taxon>Autobranchia</taxon>
        <taxon>Heteroconchia</taxon>
        <taxon>Palaeoheterodonta</taxon>
        <taxon>Unionida</taxon>
        <taxon>Unionoidea</taxon>
        <taxon>Unionidae</taxon>
        <taxon>Ambleminae</taxon>
        <taxon>Lampsilini</taxon>
        <taxon>Potamilus</taxon>
    </lineage>
</organism>
<comment type="caution">
    <text evidence="1">The sequence shown here is derived from an EMBL/GenBank/DDBJ whole genome shotgun (WGS) entry which is preliminary data.</text>
</comment>
<reference evidence="1" key="3">
    <citation type="submission" date="2023-05" db="EMBL/GenBank/DDBJ databases">
        <authorList>
            <person name="Smith C.H."/>
        </authorList>
    </citation>
    <scope>NUCLEOTIDE SEQUENCE</scope>
    <source>
        <strain evidence="1">CHS0354</strain>
        <tissue evidence="1">Mantle</tissue>
    </source>
</reference>
<reference evidence="1" key="1">
    <citation type="journal article" date="2021" name="Genome Biol. Evol.">
        <title>A High-Quality Reference Genome for a Parasitic Bivalve with Doubly Uniparental Inheritance (Bivalvia: Unionida).</title>
        <authorList>
            <person name="Smith C.H."/>
        </authorList>
    </citation>
    <scope>NUCLEOTIDE SEQUENCE</scope>
    <source>
        <strain evidence="1">CHS0354</strain>
    </source>
</reference>
<dbReference type="EMBL" id="JAEAOA010001888">
    <property type="protein sequence ID" value="KAK3591483.1"/>
    <property type="molecule type" value="Genomic_DNA"/>
</dbReference>